<evidence type="ECO:0000313" key="2">
    <source>
        <dbReference type="Proteomes" id="UP001165396"/>
    </source>
</evidence>
<dbReference type="SUPFAM" id="SSF55961">
    <property type="entry name" value="Bet v1-like"/>
    <property type="match status" value="1"/>
</dbReference>
<organism evidence="1 2">
    <name type="scientific">Pseudosulfitobacter koreensis</name>
    <dbReference type="NCBI Taxonomy" id="2968472"/>
    <lineage>
        <taxon>Bacteria</taxon>
        <taxon>Pseudomonadati</taxon>
        <taxon>Pseudomonadota</taxon>
        <taxon>Alphaproteobacteria</taxon>
        <taxon>Rhodobacterales</taxon>
        <taxon>Roseobacteraceae</taxon>
        <taxon>Pseudosulfitobacter</taxon>
    </lineage>
</organism>
<dbReference type="EMBL" id="JANKJG010000001">
    <property type="protein sequence ID" value="MCR8825044.1"/>
    <property type="molecule type" value="Genomic_DNA"/>
</dbReference>
<sequence length="155" mass="17875">MKFSTREDIEAPIDAVFDMLCDFEGFERSAMRRGAEVLRTDKMDNPGVGMTWDVAFSMRGKMRNVKLEMIRFERPNEMVIAYRSPGLEGTFQVELMALSRSRTRVVIALEIQPLNLSARLLVQSLKLAKTSLTNRFKLRVADYAKGMEDRYKRQA</sequence>
<reference evidence="1" key="1">
    <citation type="submission" date="2022-07" db="EMBL/GenBank/DDBJ databases">
        <title>Pseudosulfitobacter sp. strain AP-MA-4, whole genome sequence.</title>
        <authorList>
            <person name="Jiang Y."/>
        </authorList>
    </citation>
    <scope>NUCLEOTIDE SEQUENCE</scope>
    <source>
        <strain evidence="1">AP-MA-4</strain>
    </source>
</reference>
<accession>A0ABT1YVX5</accession>
<dbReference type="InterPro" id="IPR023393">
    <property type="entry name" value="START-like_dom_sf"/>
</dbReference>
<dbReference type="Proteomes" id="UP001165396">
    <property type="component" value="Unassembled WGS sequence"/>
</dbReference>
<comment type="caution">
    <text evidence="1">The sequence shown here is derived from an EMBL/GenBank/DDBJ whole genome shotgun (WGS) entry which is preliminary data.</text>
</comment>
<proteinExistence type="predicted"/>
<dbReference type="RefSeq" id="WP_258292723.1">
    <property type="nucleotide sequence ID" value="NZ_JANKJG010000001.1"/>
</dbReference>
<evidence type="ECO:0000313" key="1">
    <source>
        <dbReference type="EMBL" id="MCR8825044.1"/>
    </source>
</evidence>
<dbReference type="Gene3D" id="3.30.530.20">
    <property type="match status" value="1"/>
</dbReference>
<name>A0ABT1YVX5_9RHOB</name>
<protein>
    <submittedName>
        <fullName evidence="1">SRPBCC family protein</fullName>
    </submittedName>
</protein>
<keyword evidence="2" id="KW-1185">Reference proteome</keyword>
<gene>
    <name evidence="1" type="ORF">NTA49_00685</name>
</gene>
<dbReference type="CDD" id="cd07812">
    <property type="entry name" value="SRPBCC"/>
    <property type="match status" value="1"/>
</dbReference>